<reference evidence="1 2" key="1">
    <citation type="submission" date="2017-06" db="EMBL/GenBank/DDBJ databases">
        <title>Ant-infecting Ophiocordyceps genomes reveal a high diversity of potential behavioral manipulation genes and a possible major role for enterotoxins.</title>
        <authorList>
            <person name="De Bekker C."/>
            <person name="Evans H.C."/>
            <person name="Brachmann A."/>
            <person name="Hughes D.P."/>
        </authorList>
    </citation>
    <scope>NUCLEOTIDE SEQUENCE [LARGE SCALE GENOMIC DNA]</scope>
    <source>
        <strain evidence="1 2">Map64</strain>
    </source>
</reference>
<dbReference type="Proteomes" id="UP000226192">
    <property type="component" value="Unassembled WGS sequence"/>
</dbReference>
<protein>
    <submittedName>
        <fullName evidence="1">Uncharacterized protein</fullName>
    </submittedName>
</protein>
<gene>
    <name evidence="1" type="ORF">CDD81_8157</name>
</gene>
<evidence type="ECO:0000313" key="1">
    <source>
        <dbReference type="EMBL" id="PHH61576.1"/>
    </source>
</evidence>
<evidence type="ECO:0000313" key="2">
    <source>
        <dbReference type="Proteomes" id="UP000226192"/>
    </source>
</evidence>
<organism evidence="1 2">
    <name type="scientific">Ophiocordyceps australis</name>
    <dbReference type="NCBI Taxonomy" id="1399860"/>
    <lineage>
        <taxon>Eukaryota</taxon>
        <taxon>Fungi</taxon>
        <taxon>Dikarya</taxon>
        <taxon>Ascomycota</taxon>
        <taxon>Pezizomycotina</taxon>
        <taxon>Sordariomycetes</taxon>
        <taxon>Hypocreomycetidae</taxon>
        <taxon>Hypocreales</taxon>
        <taxon>Ophiocordycipitaceae</taxon>
        <taxon>Ophiocordyceps</taxon>
    </lineage>
</organism>
<comment type="caution">
    <text evidence="1">The sequence shown here is derived from an EMBL/GenBank/DDBJ whole genome shotgun (WGS) entry which is preliminary data.</text>
</comment>
<dbReference type="EMBL" id="NJET01000099">
    <property type="protein sequence ID" value="PHH61576.1"/>
    <property type="molecule type" value="Genomic_DNA"/>
</dbReference>
<name>A0A2C5Y1M8_9HYPO</name>
<dbReference type="OrthoDB" id="10565185at2759"/>
<accession>A0A2C5Y1M8</accession>
<keyword evidence="2" id="KW-1185">Reference proteome</keyword>
<proteinExistence type="predicted"/>
<sequence length="110" mass="12427">MDGSQHGRVMAAQARQMRRPTCLVLCSDSRFSGAFATLQGLMSKRHPAELGQQPSSREFVPWRRRRLACQVFRLCRDRRPVTRLLVCPSNVAGAMGSVLTTLPSRQRMKL</sequence>
<dbReference type="AlphaFoldDB" id="A0A2C5Y1M8"/>